<dbReference type="InterPro" id="IPR004771">
    <property type="entry name" value="K/H_exchanger"/>
</dbReference>
<feature type="compositionally biased region" description="Acidic residues" evidence="11">
    <location>
        <begin position="599"/>
        <end position="613"/>
    </location>
</feature>
<evidence type="ECO:0000256" key="6">
    <source>
        <dbReference type="ARBA" id="ARBA00022692"/>
    </source>
</evidence>
<dbReference type="GO" id="GO:1902600">
    <property type="term" value="P:proton transmembrane transport"/>
    <property type="evidence" value="ECO:0007669"/>
    <property type="project" value="InterPro"/>
</dbReference>
<keyword evidence="15" id="KW-1185">Reference proteome</keyword>
<evidence type="ECO:0000256" key="5">
    <source>
        <dbReference type="ARBA" id="ARBA00022538"/>
    </source>
</evidence>
<feature type="transmembrane region" description="Helical" evidence="12">
    <location>
        <begin position="338"/>
        <end position="360"/>
    </location>
</feature>
<feature type="compositionally biased region" description="Basic and acidic residues" evidence="11">
    <location>
        <begin position="589"/>
        <end position="598"/>
    </location>
</feature>
<dbReference type="RefSeq" id="WP_158764965.1">
    <property type="nucleotide sequence ID" value="NZ_CP047045.1"/>
</dbReference>
<feature type="transmembrane region" description="Helical" evidence="12">
    <location>
        <begin position="277"/>
        <end position="298"/>
    </location>
</feature>
<dbReference type="Gene3D" id="3.40.50.720">
    <property type="entry name" value="NAD(P)-binding Rossmann-like Domain"/>
    <property type="match status" value="1"/>
</dbReference>
<evidence type="ECO:0000256" key="7">
    <source>
        <dbReference type="ARBA" id="ARBA00022958"/>
    </source>
</evidence>
<proteinExistence type="inferred from homology"/>
<dbReference type="NCBIfam" id="TIGR00932">
    <property type="entry name" value="2a37"/>
    <property type="match status" value="1"/>
</dbReference>
<dbReference type="Pfam" id="PF00999">
    <property type="entry name" value="Na_H_Exchanger"/>
    <property type="match status" value="1"/>
</dbReference>
<evidence type="ECO:0000256" key="12">
    <source>
        <dbReference type="SAM" id="Phobius"/>
    </source>
</evidence>
<feature type="transmembrane region" description="Helical" evidence="12">
    <location>
        <begin position="59"/>
        <end position="78"/>
    </location>
</feature>
<keyword evidence="4" id="KW-0050">Antiport</keyword>
<evidence type="ECO:0000256" key="4">
    <source>
        <dbReference type="ARBA" id="ARBA00022449"/>
    </source>
</evidence>
<keyword evidence="6 12" id="KW-0812">Transmembrane</keyword>
<dbReference type="GO" id="GO:0005886">
    <property type="term" value="C:plasma membrane"/>
    <property type="evidence" value="ECO:0007669"/>
    <property type="project" value="TreeGrafter"/>
</dbReference>
<dbReference type="EMBL" id="CP047045">
    <property type="protein sequence ID" value="QGZ93991.1"/>
    <property type="molecule type" value="Genomic_DNA"/>
</dbReference>
<dbReference type="Proteomes" id="UP000431269">
    <property type="component" value="Chromosome"/>
</dbReference>
<evidence type="ECO:0000256" key="3">
    <source>
        <dbReference type="ARBA" id="ARBA00022448"/>
    </source>
</evidence>
<comment type="similarity">
    <text evidence="2">Belongs to the monovalent cation:proton antiporter 2 (CPA2) transporter (TC 2.A.37) family.</text>
</comment>
<feature type="transmembrane region" description="Helical" evidence="12">
    <location>
        <begin position="366"/>
        <end position="385"/>
    </location>
</feature>
<feature type="transmembrane region" description="Helical" evidence="12">
    <location>
        <begin position="304"/>
        <end position="326"/>
    </location>
</feature>
<dbReference type="PROSITE" id="PS51201">
    <property type="entry name" value="RCK_N"/>
    <property type="match status" value="1"/>
</dbReference>
<dbReference type="PANTHER" id="PTHR46157">
    <property type="entry name" value="K(+) EFFLUX ANTIPORTER 3, CHLOROPLASTIC"/>
    <property type="match status" value="1"/>
</dbReference>
<dbReference type="FunFam" id="3.40.50.720:FF:000036">
    <property type="entry name" value="Glutathione-regulated potassium-efflux system protein KefB"/>
    <property type="match status" value="1"/>
</dbReference>
<evidence type="ECO:0000256" key="8">
    <source>
        <dbReference type="ARBA" id="ARBA00022989"/>
    </source>
</evidence>
<keyword evidence="3" id="KW-0813">Transport</keyword>
<keyword evidence="7" id="KW-0630">Potassium</keyword>
<keyword evidence="10 12" id="KW-0472">Membrane</keyword>
<dbReference type="GO" id="GO:0006813">
    <property type="term" value="P:potassium ion transport"/>
    <property type="evidence" value="ECO:0007669"/>
    <property type="project" value="UniProtKB-KW"/>
</dbReference>
<evidence type="ECO:0000313" key="15">
    <source>
        <dbReference type="Proteomes" id="UP000431269"/>
    </source>
</evidence>
<dbReference type="GO" id="GO:0015297">
    <property type="term" value="F:antiporter activity"/>
    <property type="evidence" value="ECO:0007669"/>
    <property type="project" value="UniProtKB-KW"/>
</dbReference>
<reference evidence="15" key="1">
    <citation type="submission" date="2019-12" db="EMBL/GenBank/DDBJ databases">
        <title>Complete genome of Terracaulis silvestris 0127_4.</title>
        <authorList>
            <person name="Vieira S."/>
            <person name="Riedel T."/>
            <person name="Sproer C."/>
            <person name="Pascual J."/>
            <person name="Boedeker C."/>
            <person name="Overmann J."/>
        </authorList>
    </citation>
    <scope>NUCLEOTIDE SEQUENCE [LARGE SCALE GENOMIC DNA]</scope>
    <source>
        <strain evidence="15">0127_4</strain>
    </source>
</reference>
<evidence type="ECO:0000259" key="13">
    <source>
        <dbReference type="PROSITE" id="PS51201"/>
    </source>
</evidence>
<feature type="transmembrane region" description="Helical" evidence="12">
    <location>
        <begin position="12"/>
        <end position="28"/>
    </location>
</feature>
<dbReference type="PANTHER" id="PTHR46157:SF8">
    <property type="entry name" value="GLUTATHIONE-REGULATED POTASSIUM-EFFLUX SYSTEM PROTEIN"/>
    <property type="match status" value="1"/>
</dbReference>
<feature type="transmembrane region" description="Helical" evidence="12">
    <location>
        <begin position="156"/>
        <end position="177"/>
    </location>
</feature>
<dbReference type="AlphaFoldDB" id="A0A6I6MJE1"/>
<feature type="domain" description="RCK N-terminal" evidence="13">
    <location>
        <begin position="407"/>
        <end position="523"/>
    </location>
</feature>
<dbReference type="GO" id="GO:0012505">
    <property type="term" value="C:endomembrane system"/>
    <property type="evidence" value="ECO:0007669"/>
    <property type="project" value="UniProtKB-SubCell"/>
</dbReference>
<evidence type="ECO:0000256" key="11">
    <source>
        <dbReference type="SAM" id="MobiDB-lite"/>
    </source>
</evidence>
<evidence type="ECO:0000256" key="1">
    <source>
        <dbReference type="ARBA" id="ARBA00004127"/>
    </source>
</evidence>
<keyword evidence="9" id="KW-0406">Ion transport</keyword>
<keyword evidence="5" id="KW-0633">Potassium transport</keyword>
<dbReference type="Gene3D" id="1.20.1530.20">
    <property type="match status" value="1"/>
</dbReference>
<name>A0A6I6MJE1_9CAUL</name>
<dbReference type="InterPro" id="IPR003148">
    <property type="entry name" value="RCK_N"/>
</dbReference>
<organism evidence="14 15">
    <name type="scientific">Terricaulis silvestris</name>
    <dbReference type="NCBI Taxonomy" id="2686094"/>
    <lineage>
        <taxon>Bacteria</taxon>
        <taxon>Pseudomonadati</taxon>
        <taxon>Pseudomonadota</taxon>
        <taxon>Alphaproteobacteria</taxon>
        <taxon>Caulobacterales</taxon>
        <taxon>Caulobacteraceae</taxon>
        <taxon>Terricaulis</taxon>
    </lineage>
</organism>
<feature type="transmembrane region" description="Helical" evidence="12">
    <location>
        <begin position="118"/>
        <end position="135"/>
    </location>
</feature>
<feature type="transmembrane region" description="Helical" evidence="12">
    <location>
        <begin position="223"/>
        <end position="241"/>
    </location>
</feature>
<dbReference type="SUPFAM" id="SSF51735">
    <property type="entry name" value="NAD(P)-binding Rossmann-fold domains"/>
    <property type="match status" value="1"/>
</dbReference>
<sequence>MAVEADGVGLGHAVALLAAGVVAAPIFLRLGLGSVLGYLAAGLAIGPYGLRVINDPEAILHVAEFGVVMFLFLIGLEMRPSKLWSLRRDIFGLGAAHVLACATLLTGVGLLFGLPWQMALIAALGFALSSTAVIMKMLDDAGESATPAGQRAVSILLFEDLSIVPLLALVTVLATLYGVSDAAESTRPAWLSAALAVTAIAGVFAVGRWALNPLFGLLARAGAREVMTAAALLVVLGAALFMEWGGLSMAMGAFLAGVLLSESTFRHQLEADVEPFRGILLGLFFMSVGMSLNIPLVIADWQMIALGVVAYMLTQGIAVYGVARLLKADHREGLMRAAHFAQGGEFAFVLYAAALAVGVIDARLASVMTAIVIFSMALTPLVVLLQRRLTPAAEISRDGVEDAMDLEGRVLFIGFGRFAQVVSQSLLARGVDISLIETDVEMIQVAGTFGFKVYYGDGTRLDVLRASGAARAEAILICVDKPETTDRIVALVKSEFPLAKVFARSFDRGHSMRLVQAGADYQIRELFESSLTFSGAVLRELGFSDIEIAETIEDVRDRDAERFELQLAGGIAAGRGLWRNNTTTPKPEPFTKPRREGEALNEEAAEALGDEAR</sequence>
<evidence type="ECO:0000256" key="10">
    <source>
        <dbReference type="ARBA" id="ARBA00023136"/>
    </source>
</evidence>
<feature type="transmembrane region" description="Helical" evidence="12">
    <location>
        <begin position="35"/>
        <end position="53"/>
    </location>
</feature>
<evidence type="ECO:0000256" key="2">
    <source>
        <dbReference type="ARBA" id="ARBA00005551"/>
    </source>
</evidence>
<dbReference type="Pfam" id="PF02254">
    <property type="entry name" value="TrkA_N"/>
    <property type="match status" value="1"/>
</dbReference>
<evidence type="ECO:0000256" key="9">
    <source>
        <dbReference type="ARBA" id="ARBA00023065"/>
    </source>
</evidence>
<dbReference type="GO" id="GO:0008324">
    <property type="term" value="F:monoatomic cation transmembrane transporter activity"/>
    <property type="evidence" value="ECO:0007669"/>
    <property type="project" value="InterPro"/>
</dbReference>
<gene>
    <name evidence="14" type="primary">kefC</name>
    <name evidence="14" type="ORF">DSM104635_00807</name>
</gene>
<dbReference type="KEGG" id="tsv:DSM104635_00807"/>
<accession>A0A6I6MJE1</accession>
<dbReference type="InterPro" id="IPR038770">
    <property type="entry name" value="Na+/solute_symporter_sf"/>
</dbReference>
<feature type="transmembrane region" description="Helical" evidence="12">
    <location>
        <begin position="90"/>
        <end position="112"/>
    </location>
</feature>
<comment type="subcellular location">
    <subcellularLocation>
        <location evidence="1">Endomembrane system</location>
        <topology evidence="1">Multi-pass membrane protein</topology>
    </subcellularLocation>
</comment>
<dbReference type="InterPro" id="IPR036291">
    <property type="entry name" value="NAD(P)-bd_dom_sf"/>
</dbReference>
<dbReference type="InterPro" id="IPR006153">
    <property type="entry name" value="Cation/H_exchanger_TM"/>
</dbReference>
<evidence type="ECO:0000313" key="14">
    <source>
        <dbReference type="EMBL" id="QGZ93991.1"/>
    </source>
</evidence>
<feature type="region of interest" description="Disordered" evidence="11">
    <location>
        <begin position="576"/>
        <end position="613"/>
    </location>
</feature>
<feature type="transmembrane region" description="Helical" evidence="12">
    <location>
        <begin position="189"/>
        <end position="211"/>
    </location>
</feature>
<protein>
    <submittedName>
        <fullName evidence="14">K(+)/H(+) antiporter</fullName>
    </submittedName>
</protein>
<keyword evidence="8 12" id="KW-1133">Transmembrane helix</keyword>